<gene>
    <name evidence="3" type="primary">Clec4e_0</name>
    <name evidence="3" type="ORF">NESACU_R16837</name>
</gene>
<dbReference type="PROSITE" id="PS50041">
    <property type="entry name" value="C_TYPE_LECTIN_2"/>
    <property type="match status" value="1"/>
</dbReference>
<evidence type="ECO:0000313" key="3">
    <source>
        <dbReference type="EMBL" id="NWZ90025.1"/>
    </source>
</evidence>
<keyword evidence="1" id="KW-1015">Disulfide bond</keyword>
<proteinExistence type="predicted"/>
<dbReference type="PROSITE" id="PS00615">
    <property type="entry name" value="C_TYPE_LECTIN_1"/>
    <property type="match status" value="1"/>
</dbReference>
<dbReference type="InterPro" id="IPR016186">
    <property type="entry name" value="C-type_lectin-like/link_sf"/>
</dbReference>
<dbReference type="EMBL" id="VZSU01000134">
    <property type="protein sequence ID" value="NWZ90025.1"/>
    <property type="molecule type" value="Genomic_DNA"/>
</dbReference>
<evidence type="ECO:0000313" key="4">
    <source>
        <dbReference type="Proteomes" id="UP000549091"/>
    </source>
</evidence>
<dbReference type="InterPro" id="IPR050111">
    <property type="entry name" value="C-type_lectin/snaclec_domain"/>
</dbReference>
<dbReference type="AlphaFoldDB" id="A0A7K7RDL2"/>
<dbReference type="InterPro" id="IPR018378">
    <property type="entry name" value="C-type_lectin_CS"/>
</dbReference>
<name>A0A7K7RDL2_9PASS</name>
<comment type="caution">
    <text evidence="3">The sequence shown here is derived from an EMBL/GenBank/DDBJ whole genome shotgun (WGS) entry which is preliminary data.</text>
</comment>
<dbReference type="Gene3D" id="3.10.100.10">
    <property type="entry name" value="Mannose-Binding Protein A, subunit A"/>
    <property type="match status" value="1"/>
</dbReference>
<evidence type="ECO:0000256" key="1">
    <source>
        <dbReference type="ARBA" id="ARBA00023157"/>
    </source>
</evidence>
<reference evidence="3 4" key="1">
    <citation type="submission" date="2019-09" db="EMBL/GenBank/DDBJ databases">
        <title>Bird 10,000 Genomes (B10K) Project - Family phase.</title>
        <authorList>
            <person name="Zhang G."/>
        </authorList>
    </citation>
    <scope>NUCLEOTIDE SEQUENCE [LARGE SCALE GENOMIC DNA]</scope>
    <source>
        <strain evidence="3">OUT-0053</strain>
        <tissue evidence="3">Muscle</tissue>
    </source>
</reference>
<dbReference type="InterPro" id="IPR016187">
    <property type="entry name" value="CTDL_fold"/>
</dbReference>
<sequence>AVQQDQTRLRFGIRQHQLEQQELADQLCRALGSPRRCGPGWLPHGSSCFSLSRDALSWGRAHNACADLGAHLAVVSDEHEQFFLLENINRSSSYWLGLTDVEQKGKWRWVTGEEPKITFWDVWLKEEQRELKDCGALGPKGRWVSAPCSEPLRWICQRPNRC</sequence>
<evidence type="ECO:0000259" key="2">
    <source>
        <dbReference type="PROSITE" id="PS50041"/>
    </source>
</evidence>
<dbReference type="SMART" id="SM00034">
    <property type="entry name" value="CLECT"/>
    <property type="match status" value="1"/>
</dbReference>
<organism evidence="3 4">
    <name type="scientific">Nesospiza acunhae</name>
    <dbReference type="NCBI Taxonomy" id="381881"/>
    <lineage>
        <taxon>Eukaryota</taxon>
        <taxon>Metazoa</taxon>
        <taxon>Chordata</taxon>
        <taxon>Craniata</taxon>
        <taxon>Vertebrata</taxon>
        <taxon>Euteleostomi</taxon>
        <taxon>Archelosauria</taxon>
        <taxon>Archosauria</taxon>
        <taxon>Dinosauria</taxon>
        <taxon>Saurischia</taxon>
        <taxon>Theropoda</taxon>
        <taxon>Coelurosauria</taxon>
        <taxon>Aves</taxon>
        <taxon>Neognathae</taxon>
        <taxon>Neoaves</taxon>
        <taxon>Telluraves</taxon>
        <taxon>Australaves</taxon>
        <taxon>Passeriformes</taxon>
        <taxon>Thraupidae</taxon>
        <taxon>Nesospiza</taxon>
    </lineage>
</organism>
<protein>
    <submittedName>
        <fullName evidence="3">CLC4E protein</fullName>
    </submittedName>
</protein>
<keyword evidence="4" id="KW-1185">Reference proteome</keyword>
<feature type="non-terminal residue" evidence="3">
    <location>
        <position position="1"/>
    </location>
</feature>
<accession>A0A7K7RDL2</accession>
<dbReference type="PANTHER" id="PTHR22803">
    <property type="entry name" value="MANNOSE, PHOSPHOLIPASE, LECTIN RECEPTOR RELATED"/>
    <property type="match status" value="1"/>
</dbReference>
<dbReference type="Pfam" id="PF00059">
    <property type="entry name" value="Lectin_C"/>
    <property type="match status" value="1"/>
</dbReference>
<dbReference type="SUPFAM" id="SSF56436">
    <property type="entry name" value="C-type lectin-like"/>
    <property type="match status" value="1"/>
</dbReference>
<dbReference type="InterPro" id="IPR001304">
    <property type="entry name" value="C-type_lectin-like"/>
</dbReference>
<feature type="domain" description="C-type lectin" evidence="2">
    <location>
        <begin position="44"/>
        <end position="157"/>
    </location>
</feature>
<dbReference type="Proteomes" id="UP000549091">
    <property type="component" value="Unassembled WGS sequence"/>
</dbReference>
<feature type="non-terminal residue" evidence="3">
    <location>
        <position position="162"/>
    </location>
</feature>